<dbReference type="Gene3D" id="3.10.110.10">
    <property type="entry name" value="Ubiquitin Conjugating Enzyme"/>
    <property type="match status" value="1"/>
</dbReference>
<keyword evidence="9" id="KW-1185">Reference proteome</keyword>
<evidence type="ECO:0000313" key="9">
    <source>
        <dbReference type="Proteomes" id="UP000054248"/>
    </source>
</evidence>
<name>A0A0C3QMG0_9AGAM</name>
<keyword evidence="3" id="KW-0547">Nucleotide-binding</keyword>
<evidence type="ECO:0000256" key="5">
    <source>
        <dbReference type="ARBA" id="ARBA00022840"/>
    </source>
</evidence>
<evidence type="ECO:0000256" key="1">
    <source>
        <dbReference type="ARBA" id="ARBA00012486"/>
    </source>
</evidence>
<dbReference type="InterPro" id="IPR000608">
    <property type="entry name" value="UBC"/>
</dbReference>
<feature type="compositionally biased region" description="Low complexity" evidence="6">
    <location>
        <begin position="285"/>
        <end position="294"/>
    </location>
</feature>
<evidence type="ECO:0000259" key="7">
    <source>
        <dbReference type="PROSITE" id="PS50127"/>
    </source>
</evidence>
<dbReference type="SMART" id="SM00212">
    <property type="entry name" value="UBCc"/>
    <property type="match status" value="1"/>
</dbReference>
<dbReference type="SUPFAM" id="SSF54495">
    <property type="entry name" value="UBC-like"/>
    <property type="match status" value="1"/>
</dbReference>
<feature type="domain" description="UBC core" evidence="7">
    <location>
        <begin position="13"/>
        <end position="159"/>
    </location>
</feature>
<evidence type="ECO:0000256" key="6">
    <source>
        <dbReference type="SAM" id="MobiDB-lite"/>
    </source>
</evidence>
<protein>
    <recommendedName>
        <fullName evidence="1">E2 ubiquitin-conjugating enzyme</fullName>
        <ecNumber evidence="1">2.3.2.23</ecNumber>
    </recommendedName>
</protein>
<dbReference type="PANTHER" id="PTHR24068">
    <property type="entry name" value="UBIQUITIN-CONJUGATING ENZYME E2"/>
    <property type="match status" value="1"/>
</dbReference>
<keyword evidence="4" id="KW-0833">Ubl conjugation pathway</keyword>
<sequence>MFKVGARPSTNTATMKRIQREIRDLEKEDMGDITLKPAESNVFNWTATIPGPEGSVYEGGVFKLSIVLPSDYPFSSPRVTFETRIYHMNIAPNGSICIDVLKSQWSPALSLFKVMLSISSLLTDPNPHDPLVSAIAQEYLGNRAAHDATAREWTRLYALPPAPPKPSNGKGKAKVQTATPQASSSRTTPSVNGASTARSSTSQSLVLPSVIDVDAPSPRGGRATEPIEIDDDDLEQPPAPTRPPPTRASRSAGRRVTSGSSSTAQPPPPIAGSKRRQQNSDVVDEVGGSSSGSSNTAPSRATRSAKRRALERGDGAPDDAIVID</sequence>
<dbReference type="GO" id="GO:0061631">
    <property type="term" value="F:ubiquitin conjugating enzyme activity"/>
    <property type="evidence" value="ECO:0007669"/>
    <property type="project" value="UniProtKB-EC"/>
</dbReference>
<gene>
    <name evidence="8" type="ORF">M407DRAFT_17056</name>
</gene>
<keyword evidence="2" id="KW-0808">Transferase</keyword>
<dbReference type="Proteomes" id="UP000054248">
    <property type="component" value="Unassembled WGS sequence"/>
</dbReference>
<dbReference type="InterPro" id="IPR016135">
    <property type="entry name" value="UBQ-conjugating_enzyme/RWD"/>
</dbReference>
<dbReference type="EMBL" id="KN822944">
    <property type="protein sequence ID" value="KIO34145.1"/>
    <property type="molecule type" value="Genomic_DNA"/>
</dbReference>
<keyword evidence="5" id="KW-0067">ATP-binding</keyword>
<feature type="compositionally biased region" description="Pro residues" evidence="6">
    <location>
        <begin position="237"/>
        <end position="246"/>
    </location>
</feature>
<dbReference type="GO" id="GO:0005524">
    <property type="term" value="F:ATP binding"/>
    <property type="evidence" value="ECO:0007669"/>
    <property type="project" value="UniProtKB-KW"/>
</dbReference>
<dbReference type="AlphaFoldDB" id="A0A0C3QMG0"/>
<dbReference type="STRING" id="1051891.A0A0C3QMG0"/>
<organism evidence="8 9">
    <name type="scientific">Tulasnella calospora MUT 4182</name>
    <dbReference type="NCBI Taxonomy" id="1051891"/>
    <lineage>
        <taxon>Eukaryota</taxon>
        <taxon>Fungi</taxon>
        <taxon>Dikarya</taxon>
        <taxon>Basidiomycota</taxon>
        <taxon>Agaricomycotina</taxon>
        <taxon>Agaricomycetes</taxon>
        <taxon>Cantharellales</taxon>
        <taxon>Tulasnellaceae</taxon>
        <taxon>Tulasnella</taxon>
    </lineage>
</organism>
<dbReference type="EC" id="2.3.2.23" evidence="1"/>
<accession>A0A0C3QMG0</accession>
<evidence type="ECO:0000256" key="3">
    <source>
        <dbReference type="ARBA" id="ARBA00022741"/>
    </source>
</evidence>
<dbReference type="HOGENOM" id="CLU_030988_2_3_1"/>
<feature type="region of interest" description="Disordered" evidence="6">
    <location>
        <begin position="158"/>
        <end position="324"/>
    </location>
</feature>
<evidence type="ECO:0000256" key="4">
    <source>
        <dbReference type="ARBA" id="ARBA00022786"/>
    </source>
</evidence>
<dbReference type="Pfam" id="PF00179">
    <property type="entry name" value="UQ_con"/>
    <property type="match status" value="1"/>
</dbReference>
<dbReference type="OrthoDB" id="7851174at2759"/>
<dbReference type="FunFam" id="3.10.110.10:FF:000060">
    <property type="entry name" value="Ubiquitin conjugating enzyme (UbcB)"/>
    <property type="match status" value="1"/>
</dbReference>
<reference evidence="9" key="2">
    <citation type="submission" date="2015-01" db="EMBL/GenBank/DDBJ databases">
        <title>Evolutionary Origins and Diversification of the Mycorrhizal Mutualists.</title>
        <authorList>
            <consortium name="DOE Joint Genome Institute"/>
            <consortium name="Mycorrhizal Genomics Consortium"/>
            <person name="Kohler A."/>
            <person name="Kuo A."/>
            <person name="Nagy L.G."/>
            <person name="Floudas D."/>
            <person name="Copeland A."/>
            <person name="Barry K.W."/>
            <person name="Cichocki N."/>
            <person name="Veneault-Fourrey C."/>
            <person name="LaButti K."/>
            <person name="Lindquist E.A."/>
            <person name="Lipzen A."/>
            <person name="Lundell T."/>
            <person name="Morin E."/>
            <person name="Murat C."/>
            <person name="Riley R."/>
            <person name="Ohm R."/>
            <person name="Sun H."/>
            <person name="Tunlid A."/>
            <person name="Henrissat B."/>
            <person name="Grigoriev I.V."/>
            <person name="Hibbett D.S."/>
            <person name="Martin F."/>
        </authorList>
    </citation>
    <scope>NUCLEOTIDE SEQUENCE [LARGE SCALE GENOMIC DNA]</scope>
    <source>
        <strain evidence="9">MUT 4182</strain>
    </source>
</reference>
<feature type="compositionally biased region" description="Polar residues" evidence="6">
    <location>
        <begin position="176"/>
        <end position="206"/>
    </location>
</feature>
<proteinExistence type="predicted"/>
<evidence type="ECO:0000313" key="8">
    <source>
        <dbReference type="EMBL" id="KIO34145.1"/>
    </source>
</evidence>
<dbReference type="PROSITE" id="PS50127">
    <property type="entry name" value="UBC_2"/>
    <property type="match status" value="1"/>
</dbReference>
<evidence type="ECO:0000256" key="2">
    <source>
        <dbReference type="ARBA" id="ARBA00022679"/>
    </source>
</evidence>
<reference evidence="8 9" key="1">
    <citation type="submission" date="2014-04" db="EMBL/GenBank/DDBJ databases">
        <authorList>
            <consortium name="DOE Joint Genome Institute"/>
            <person name="Kuo A."/>
            <person name="Girlanda M."/>
            <person name="Perotto S."/>
            <person name="Kohler A."/>
            <person name="Nagy L.G."/>
            <person name="Floudas D."/>
            <person name="Copeland A."/>
            <person name="Barry K.W."/>
            <person name="Cichocki N."/>
            <person name="Veneault-Fourrey C."/>
            <person name="LaButti K."/>
            <person name="Lindquist E.A."/>
            <person name="Lipzen A."/>
            <person name="Lundell T."/>
            <person name="Morin E."/>
            <person name="Murat C."/>
            <person name="Sun H."/>
            <person name="Tunlid A."/>
            <person name="Henrissat B."/>
            <person name="Grigoriev I.V."/>
            <person name="Hibbett D.S."/>
            <person name="Martin F."/>
            <person name="Nordberg H.P."/>
            <person name="Cantor M.N."/>
            <person name="Hua S.X."/>
        </authorList>
    </citation>
    <scope>NUCLEOTIDE SEQUENCE [LARGE SCALE GENOMIC DNA]</scope>
    <source>
        <strain evidence="8 9">MUT 4182</strain>
    </source>
</reference>